<dbReference type="GO" id="GO:0005737">
    <property type="term" value="C:cytoplasm"/>
    <property type="evidence" value="ECO:0007669"/>
    <property type="project" value="TreeGrafter"/>
</dbReference>
<dbReference type="Pfam" id="PF00782">
    <property type="entry name" value="DSPc"/>
    <property type="match status" value="1"/>
</dbReference>
<accession>E1IIQ0</accession>
<organism evidence="3 4">
    <name type="scientific">Oscillochloris trichoides DG-6</name>
    <dbReference type="NCBI Taxonomy" id="765420"/>
    <lineage>
        <taxon>Bacteria</taxon>
        <taxon>Bacillati</taxon>
        <taxon>Chloroflexota</taxon>
        <taxon>Chloroflexia</taxon>
        <taxon>Chloroflexales</taxon>
        <taxon>Chloroflexineae</taxon>
        <taxon>Oscillochloridaceae</taxon>
        <taxon>Oscillochloris</taxon>
    </lineage>
</organism>
<dbReference type="SUPFAM" id="SSF52799">
    <property type="entry name" value="(Phosphotyrosine protein) phosphatases II"/>
    <property type="match status" value="1"/>
</dbReference>
<dbReference type="HOGENOM" id="CLU_1509493_0_0_0"/>
<evidence type="ECO:0000313" key="4">
    <source>
        <dbReference type="Proteomes" id="UP000054010"/>
    </source>
</evidence>
<dbReference type="GO" id="GO:0008579">
    <property type="term" value="F:JUN kinase phosphatase activity"/>
    <property type="evidence" value="ECO:0007669"/>
    <property type="project" value="TreeGrafter"/>
</dbReference>
<evidence type="ECO:0000259" key="2">
    <source>
        <dbReference type="PROSITE" id="PS50056"/>
    </source>
</evidence>
<dbReference type="AlphaFoldDB" id="E1IIQ0"/>
<evidence type="ECO:0000313" key="3">
    <source>
        <dbReference type="EMBL" id="EFO78956.1"/>
    </source>
</evidence>
<dbReference type="Gene3D" id="3.90.190.10">
    <property type="entry name" value="Protein tyrosine phosphatase superfamily"/>
    <property type="match status" value="1"/>
</dbReference>
<dbReference type="PANTHER" id="PTHR46377:SF1">
    <property type="entry name" value="DUAL SPECIFICITY PROTEIN PHOSPHATASE 19"/>
    <property type="match status" value="1"/>
</dbReference>
<dbReference type="PANTHER" id="PTHR46377">
    <property type="entry name" value="DUAL SPECIFICITY PROTEIN PHOSPHATASE 19"/>
    <property type="match status" value="1"/>
</dbReference>
<feature type="domain" description="Tyrosine specific protein phosphatases" evidence="2">
    <location>
        <begin position="93"/>
        <end position="161"/>
    </location>
</feature>
<proteinExistence type="predicted"/>
<sequence length="172" mass="19589">MLALLYRMSMPQHMIRSYVHSQLSRFFGLNITQVAPLLYVGGEFRANQWPQIAAMGIRAVLNLQAERVDQFEGTPPERKLHLLIPDFHPPTFREFDTGVAFIAAAHADHLPVFVHCHAGVGRAPLMAAAYLVAVHNFSTRNALTLIRRARPIIAPNPRQVIRLREYEFRLRS</sequence>
<dbReference type="PROSITE" id="PS50054">
    <property type="entry name" value="TYR_PHOSPHATASE_DUAL"/>
    <property type="match status" value="1"/>
</dbReference>
<dbReference type="STRING" id="765420.OSCT_3201"/>
<dbReference type="InterPro" id="IPR000387">
    <property type="entry name" value="Tyr_Pase_dom"/>
</dbReference>
<dbReference type="InterPro" id="IPR020422">
    <property type="entry name" value="TYR_PHOSPHATASE_DUAL_dom"/>
</dbReference>
<keyword evidence="4" id="KW-1185">Reference proteome</keyword>
<dbReference type="Proteomes" id="UP000054010">
    <property type="component" value="Unassembled WGS sequence"/>
</dbReference>
<evidence type="ECO:0000259" key="1">
    <source>
        <dbReference type="PROSITE" id="PS50054"/>
    </source>
</evidence>
<feature type="domain" description="Tyrosine-protein phosphatase" evidence="1">
    <location>
        <begin position="30"/>
        <end position="172"/>
    </location>
</feature>
<dbReference type="EMBL" id="ADVR01000141">
    <property type="protein sequence ID" value="EFO78956.1"/>
    <property type="molecule type" value="Genomic_DNA"/>
</dbReference>
<reference evidence="3 4" key="1">
    <citation type="journal article" date="2011" name="J. Bacteriol.">
        <title>Draft genome sequence of the anoxygenic filamentous phototrophic bacterium Oscillochloris trichoides subsp. DG-6.</title>
        <authorList>
            <person name="Kuznetsov B.B."/>
            <person name="Ivanovsky R.N."/>
            <person name="Keppen O.I."/>
            <person name="Sukhacheva M.V."/>
            <person name="Bumazhkin B.K."/>
            <person name="Patutina E.O."/>
            <person name="Beletsky A.V."/>
            <person name="Mardanov A.V."/>
            <person name="Baslerov R.V."/>
            <person name="Panteleeva A.N."/>
            <person name="Kolganova T.V."/>
            <person name="Ravin N.V."/>
            <person name="Skryabin K.G."/>
        </authorList>
    </citation>
    <scope>NUCLEOTIDE SEQUENCE [LARGE SCALE GENOMIC DNA]</scope>
    <source>
        <strain evidence="3 4">DG-6</strain>
    </source>
</reference>
<comment type="caution">
    <text evidence="3">The sequence shown here is derived from an EMBL/GenBank/DDBJ whole genome shotgun (WGS) entry which is preliminary data.</text>
</comment>
<name>E1IIQ0_9CHLR</name>
<protein>
    <submittedName>
        <fullName evidence="3">Dual specificity protein phosphatase</fullName>
    </submittedName>
</protein>
<dbReference type="CDD" id="cd14498">
    <property type="entry name" value="DSP"/>
    <property type="match status" value="1"/>
</dbReference>
<gene>
    <name evidence="3" type="ORF">OSCT_3201</name>
</gene>
<dbReference type="PROSITE" id="PS50056">
    <property type="entry name" value="TYR_PHOSPHATASE_2"/>
    <property type="match status" value="1"/>
</dbReference>
<dbReference type="eggNOG" id="COG2453">
    <property type="taxonomic scope" value="Bacteria"/>
</dbReference>
<dbReference type="InterPro" id="IPR000340">
    <property type="entry name" value="Dual-sp_phosphatase_cat-dom"/>
</dbReference>
<dbReference type="SMART" id="SM00195">
    <property type="entry name" value="DSPc"/>
    <property type="match status" value="1"/>
</dbReference>
<dbReference type="InterPro" id="IPR029021">
    <property type="entry name" value="Prot-tyrosine_phosphatase-like"/>
</dbReference>